<dbReference type="InterPro" id="IPR013078">
    <property type="entry name" value="His_Pase_superF_clade-1"/>
</dbReference>
<dbReference type="EMBL" id="JADIXZ010000006">
    <property type="protein sequence ID" value="MBK6301914.1"/>
    <property type="molecule type" value="Genomic_DNA"/>
</dbReference>
<evidence type="ECO:0000313" key="1">
    <source>
        <dbReference type="EMBL" id="MBK6301914.1"/>
    </source>
</evidence>
<evidence type="ECO:0000313" key="2">
    <source>
        <dbReference type="Proteomes" id="UP000718281"/>
    </source>
</evidence>
<dbReference type="PANTHER" id="PTHR48100">
    <property type="entry name" value="BROAD-SPECIFICITY PHOSPHATASE YOR283W-RELATED"/>
    <property type="match status" value="1"/>
</dbReference>
<dbReference type="Pfam" id="PF00300">
    <property type="entry name" value="His_Phos_1"/>
    <property type="match status" value="1"/>
</dbReference>
<dbReference type="PANTHER" id="PTHR48100:SF1">
    <property type="entry name" value="HISTIDINE PHOSPHATASE FAMILY PROTEIN-RELATED"/>
    <property type="match status" value="1"/>
</dbReference>
<dbReference type="GO" id="GO:0005737">
    <property type="term" value="C:cytoplasm"/>
    <property type="evidence" value="ECO:0007669"/>
    <property type="project" value="TreeGrafter"/>
</dbReference>
<name>A0A934X8B1_9MICO</name>
<accession>A0A934X8B1</accession>
<reference evidence="1 2" key="1">
    <citation type="submission" date="2020-10" db="EMBL/GenBank/DDBJ databases">
        <title>Connecting structure to function with the recovery of over 1000 high-quality activated sludge metagenome-assembled genomes encoding full-length rRNA genes using long-read sequencing.</title>
        <authorList>
            <person name="Singleton C.M."/>
            <person name="Petriglieri F."/>
            <person name="Kristensen J.M."/>
            <person name="Kirkegaard R.H."/>
            <person name="Michaelsen T.Y."/>
            <person name="Andersen M.H."/>
            <person name="Karst S.M."/>
            <person name="Dueholm M.S."/>
            <person name="Nielsen P.H."/>
            <person name="Albertsen M."/>
        </authorList>
    </citation>
    <scope>NUCLEOTIDE SEQUENCE [LARGE SCALE GENOMIC DNA]</scope>
    <source>
        <strain evidence="1">AalE_18-Q3-R2-46_BAT3C.188</strain>
    </source>
</reference>
<sequence>MDLLLIRHAQSENNLVWAQTGASVGRVPDPLLTPLGEQQAVAVAEALAQGRYAAPPTVLYASLMSRAVLTAVPIADALDLDVQGHPDLFEVGGPLDWSGHDDVPRRAHRGAGRAALRELTPRLVLPDDAQPDGWWDGPVEADADAPERARRVVDSVLERHGGTDEVVGLVTHGHFSQFLIRALLGIPSMTGWVDILNTSVSRFSNVDVPGRTSATWINRVAHLTPDAVTD</sequence>
<organism evidence="1 2">
    <name type="scientific">Candidatus Phosphoribacter hodrii</name>
    <dbReference type="NCBI Taxonomy" id="2953743"/>
    <lineage>
        <taxon>Bacteria</taxon>
        <taxon>Bacillati</taxon>
        <taxon>Actinomycetota</taxon>
        <taxon>Actinomycetes</taxon>
        <taxon>Micrococcales</taxon>
        <taxon>Dermatophilaceae</taxon>
        <taxon>Candidatus Phosphoribacter</taxon>
    </lineage>
</organism>
<dbReference type="Gene3D" id="3.40.50.1240">
    <property type="entry name" value="Phosphoglycerate mutase-like"/>
    <property type="match status" value="1"/>
</dbReference>
<dbReference type="CDD" id="cd07067">
    <property type="entry name" value="HP_PGM_like"/>
    <property type="match status" value="1"/>
</dbReference>
<gene>
    <name evidence="1" type="ORF">IPF40_13045</name>
</gene>
<dbReference type="AlphaFoldDB" id="A0A934X8B1"/>
<proteinExistence type="predicted"/>
<dbReference type="SUPFAM" id="SSF53254">
    <property type="entry name" value="Phosphoglycerate mutase-like"/>
    <property type="match status" value="1"/>
</dbReference>
<dbReference type="InterPro" id="IPR029033">
    <property type="entry name" value="His_PPase_superfam"/>
</dbReference>
<comment type="caution">
    <text evidence="1">The sequence shown here is derived from an EMBL/GenBank/DDBJ whole genome shotgun (WGS) entry which is preliminary data.</text>
</comment>
<dbReference type="GO" id="GO:0016791">
    <property type="term" value="F:phosphatase activity"/>
    <property type="evidence" value="ECO:0007669"/>
    <property type="project" value="TreeGrafter"/>
</dbReference>
<dbReference type="SMART" id="SM00855">
    <property type="entry name" value="PGAM"/>
    <property type="match status" value="1"/>
</dbReference>
<dbReference type="Proteomes" id="UP000718281">
    <property type="component" value="Unassembled WGS sequence"/>
</dbReference>
<dbReference type="InterPro" id="IPR050275">
    <property type="entry name" value="PGM_Phosphatase"/>
</dbReference>
<protein>
    <submittedName>
        <fullName evidence="1">Histidine phosphatase family protein</fullName>
    </submittedName>
</protein>